<comment type="caution">
    <text evidence="7">The sequence shown here is derived from an EMBL/GenBank/DDBJ whole genome shotgun (WGS) entry which is preliminary data.</text>
</comment>
<keyword evidence="5" id="KW-0408">Iron</keyword>
<dbReference type="InterPro" id="IPR036073">
    <property type="entry name" value="Desulfoferrodoxin_Fe-bd_dom_sf"/>
</dbReference>
<keyword evidence="3" id="KW-0479">Metal-binding</keyword>
<dbReference type="InterPro" id="IPR051233">
    <property type="entry name" value="Desulfoferrodoxin_SOR"/>
</dbReference>
<dbReference type="GO" id="GO:0016491">
    <property type="term" value="F:oxidoreductase activity"/>
    <property type="evidence" value="ECO:0007669"/>
    <property type="project" value="InterPro"/>
</dbReference>
<evidence type="ECO:0000256" key="3">
    <source>
        <dbReference type="ARBA" id="ARBA00022723"/>
    </source>
</evidence>
<evidence type="ECO:0000256" key="1">
    <source>
        <dbReference type="ARBA" id="ARBA00005941"/>
    </source>
</evidence>
<keyword evidence="4" id="KW-0249">Electron transport</keyword>
<evidence type="ECO:0000256" key="5">
    <source>
        <dbReference type="ARBA" id="ARBA00023004"/>
    </source>
</evidence>
<name>X0UNR0_9ZZZZ</name>
<dbReference type="SUPFAM" id="SSF49367">
    <property type="entry name" value="Superoxide reductase-like"/>
    <property type="match status" value="1"/>
</dbReference>
<sequence>DGGVKVKVGSVLHPMEEKHYIEWIELLAGDKTYRQFLNPGDAPEAVFNIEATKVTAREHCNIHGLWKG</sequence>
<reference evidence="7" key="1">
    <citation type="journal article" date="2014" name="Front. Microbiol.">
        <title>High frequency of phylogenetically diverse reductive dehalogenase-homologous genes in deep subseafloor sedimentary metagenomes.</title>
        <authorList>
            <person name="Kawai M."/>
            <person name="Futagami T."/>
            <person name="Toyoda A."/>
            <person name="Takaki Y."/>
            <person name="Nishi S."/>
            <person name="Hori S."/>
            <person name="Arai W."/>
            <person name="Tsubouchi T."/>
            <person name="Morono Y."/>
            <person name="Uchiyama I."/>
            <person name="Ito T."/>
            <person name="Fujiyama A."/>
            <person name="Inagaki F."/>
            <person name="Takami H."/>
        </authorList>
    </citation>
    <scope>NUCLEOTIDE SEQUENCE</scope>
    <source>
        <strain evidence="7">Expedition CK06-06</strain>
    </source>
</reference>
<evidence type="ECO:0000313" key="7">
    <source>
        <dbReference type="EMBL" id="GAG00912.1"/>
    </source>
</evidence>
<dbReference type="Pfam" id="PF01880">
    <property type="entry name" value="Desulfoferrodox"/>
    <property type="match status" value="1"/>
</dbReference>
<gene>
    <name evidence="7" type="ORF">S01H1_45521</name>
</gene>
<organism evidence="7">
    <name type="scientific">marine sediment metagenome</name>
    <dbReference type="NCBI Taxonomy" id="412755"/>
    <lineage>
        <taxon>unclassified sequences</taxon>
        <taxon>metagenomes</taxon>
        <taxon>ecological metagenomes</taxon>
    </lineage>
</organism>
<dbReference type="GO" id="GO:0005506">
    <property type="term" value="F:iron ion binding"/>
    <property type="evidence" value="ECO:0007669"/>
    <property type="project" value="InterPro"/>
</dbReference>
<protein>
    <recommendedName>
        <fullName evidence="6">Desulfoferrodoxin ferrous iron-binding domain-containing protein</fullName>
    </recommendedName>
</protein>
<dbReference type="Gene3D" id="2.60.40.730">
    <property type="entry name" value="SOR catalytic domain"/>
    <property type="match status" value="1"/>
</dbReference>
<dbReference type="PANTHER" id="PTHR36541">
    <property type="entry name" value="SUPEROXIDE REDUCTASE-RELATED"/>
    <property type="match status" value="1"/>
</dbReference>
<accession>X0UNR0</accession>
<evidence type="ECO:0000256" key="2">
    <source>
        <dbReference type="ARBA" id="ARBA00022448"/>
    </source>
</evidence>
<comment type="similarity">
    <text evidence="1">Belongs to the desulfoferrodoxin family.</text>
</comment>
<dbReference type="NCBIfam" id="TIGR00332">
    <property type="entry name" value="neela_ferrous"/>
    <property type="match status" value="1"/>
</dbReference>
<proteinExistence type="inferred from homology"/>
<dbReference type="InterPro" id="IPR002742">
    <property type="entry name" value="Desulfoferrodoxin_Fe-bd_dom"/>
</dbReference>
<feature type="non-terminal residue" evidence="7">
    <location>
        <position position="1"/>
    </location>
</feature>
<feature type="domain" description="Desulfoferrodoxin ferrous iron-binding" evidence="6">
    <location>
        <begin position="4"/>
        <end position="67"/>
    </location>
</feature>
<keyword evidence="2" id="KW-0813">Transport</keyword>
<evidence type="ECO:0000256" key="4">
    <source>
        <dbReference type="ARBA" id="ARBA00022982"/>
    </source>
</evidence>
<evidence type="ECO:0000259" key="6">
    <source>
        <dbReference type="Pfam" id="PF01880"/>
    </source>
</evidence>
<dbReference type="PANTHER" id="PTHR36541:SF1">
    <property type="entry name" value="SUPEROXIDE REDUCTASE-RELATED"/>
    <property type="match status" value="1"/>
</dbReference>
<dbReference type="EMBL" id="BARS01029092">
    <property type="protein sequence ID" value="GAG00912.1"/>
    <property type="molecule type" value="Genomic_DNA"/>
</dbReference>
<dbReference type="AlphaFoldDB" id="X0UNR0"/>